<dbReference type="Pfam" id="PF16921">
    <property type="entry name" value="Tex_YqgF"/>
    <property type="match status" value="1"/>
</dbReference>
<proteinExistence type="predicted"/>
<dbReference type="FunFam" id="2.40.50.140:FF:000051">
    <property type="entry name" value="RNA-binding transcriptional accessory protein"/>
    <property type="match status" value="1"/>
</dbReference>
<dbReference type="PANTHER" id="PTHR10724:SF10">
    <property type="entry name" value="S1 RNA-BINDING DOMAIN-CONTAINING PROTEIN 1"/>
    <property type="match status" value="1"/>
</dbReference>
<dbReference type="InterPro" id="IPR006641">
    <property type="entry name" value="YqgF/RNaseH-like_dom"/>
</dbReference>
<dbReference type="Gene3D" id="1.10.150.310">
    <property type="entry name" value="Tex RuvX-like domain-like"/>
    <property type="match status" value="1"/>
</dbReference>
<dbReference type="InterPro" id="IPR037027">
    <property type="entry name" value="YqgF/RNaseH-like_dom_sf"/>
</dbReference>
<dbReference type="SMART" id="SM00732">
    <property type="entry name" value="YqgFc"/>
    <property type="match status" value="1"/>
</dbReference>
<dbReference type="SMART" id="SM00316">
    <property type="entry name" value="S1"/>
    <property type="match status" value="1"/>
</dbReference>
<dbReference type="PANTHER" id="PTHR10724">
    <property type="entry name" value="30S RIBOSOMAL PROTEIN S1"/>
    <property type="match status" value="1"/>
</dbReference>
<evidence type="ECO:0000313" key="2">
    <source>
        <dbReference type="EMBL" id="OPX45422.1"/>
    </source>
</evidence>
<dbReference type="Gene3D" id="1.10.10.650">
    <property type="entry name" value="RuvA domain 2-like"/>
    <property type="match status" value="1"/>
</dbReference>
<dbReference type="InterPro" id="IPR018974">
    <property type="entry name" value="Tex-like_N"/>
</dbReference>
<dbReference type="RefSeq" id="WP_080063410.1">
    <property type="nucleotide sequence ID" value="NZ_MZGX01000004.1"/>
</dbReference>
<dbReference type="SUPFAM" id="SSF158832">
    <property type="entry name" value="Tex N-terminal region-like"/>
    <property type="match status" value="1"/>
</dbReference>
<evidence type="ECO:0000259" key="1">
    <source>
        <dbReference type="PROSITE" id="PS50126"/>
    </source>
</evidence>
<dbReference type="Gene3D" id="1.10.3500.10">
    <property type="entry name" value="Tex N-terminal region-like"/>
    <property type="match status" value="1"/>
</dbReference>
<dbReference type="Pfam" id="PF17674">
    <property type="entry name" value="HHH_9"/>
    <property type="match status" value="1"/>
</dbReference>
<reference evidence="2 3" key="1">
    <citation type="submission" date="2017-03" db="EMBL/GenBank/DDBJ databases">
        <title>Genome sequence of Clostridium hungatei DSM 14427.</title>
        <authorList>
            <person name="Poehlein A."/>
            <person name="Daniel R."/>
        </authorList>
    </citation>
    <scope>NUCLEOTIDE SEQUENCE [LARGE SCALE GENOMIC DNA]</scope>
    <source>
        <strain evidence="2 3">DSM 14427</strain>
    </source>
</reference>
<dbReference type="FunFam" id="3.30.420.140:FF:000001">
    <property type="entry name" value="RNA-binding transcriptional accessory protein"/>
    <property type="match status" value="1"/>
</dbReference>
<dbReference type="InterPro" id="IPR044146">
    <property type="entry name" value="S1_Tex"/>
</dbReference>
<dbReference type="InterPro" id="IPR010994">
    <property type="entry name" value="RuvA_2-like"/>
</dbReference>
<dbReference type="FunFam" id="1.10.150.310:FF:000001">
    <property type="entry name" value="RNA-binding transcriptional accessory protein"/>
    <property type="match status" value="1"/>
</dbReference>
<dbReference type="SUPFAM" id="SSF50249">
    <property type="entry name" value="Nucleic acid-binding proteins"/>
    <property type="match status" value="1"/>
</dbReference>
<dbReference type="Pfam" id="PF12836">
    <property type="entry name" value="HHH_3"/>
    <property type="match status" value="1"/>
</dbReference>
<protein>
    <recommendedName>
        <fullName evidence="1">S1 motif domain-containing protein</fullName>
    </recommendedName>
</protein>
<dbReference type="GO" id="GO:0003735">
    <property type="term" value="F:structural constituent of ribosome"/>
    <property type="evidence" value="ECO:0007669"/>
    <property type="project" value="TreeGrafter"/>
</dbReference>
<dbReference type="GO" id="GO:0005737">
    <property type="term" value="C:cytoplasm"/>
    <property type="evidence" value="ECO:0007669"/>
    <property type="project" value="UniProtKB-ARBA"/>
</dbReference>
<dbReference type="Pfam" id="PF09371">
    <property type="entry name" value="Tex_N"/>
    <property type="match status" value="1"/>
</dbReference>
<sequence>MDIIERLVKEFNLKPFQVQNAVKLIDEGNTVPFIARYRKEVTGELNDQVLRELYERLLYLRNLDERREAVRRLIDEQGKLTEELSLSLDKAAALQEIEDIYRPYKVKRKTRASVAKEKGLEPLAAIIFAQMPSRTPIHQLAEQYTDAEKGVNSAQEALAGAMDIIAEEVSDNAEYRKVLRETIYRNALVISSAKKDEDSVYRMYYDFKEPVSKIANHRILALNRGEKEEFLNVKIDVDASLCLAYLKGKTVKKTNPEMGGYVEAAVEDSYSRLIFPSLERDIRNQMSENAQEQAMKVFAENLRNLLLQPPVKDRVVLGLDPAYRTGCKIAVVDETGKVLDTTVIYPTPPQSKTEEAKKKLKQLIEKYKVDIVSIGNGTASKESELFTAELLKEIDRRVFYMVVSEAGASVYSASKLGAEEFPEFDVALRSAVSIARRLQDPLAELVKIDPKAIGVGQYQHDMNQKRLDESLGGVVESCVNNVGVDLNTASAPLLSYISGISSSIAKNVVEYREENGKFKNRNEIKKVKKLGNKTFEQCAGFLRIPDGDNILDNTSVHPESYAAAEKLLNKLGYTLADVKNKNLGELDSKVDLAGKARIAQELEIGLPTLKDILGELLKPGRDPRDELPKPVLHTDILHMEDLKPGMVLTGTVRNVADFGAFVDIGVHQDGLVHISQLADRFVKNPMEVVAVGDVVKVRVIEVSTERKRISLSMRELG</sequence>
<comment type="caution">
    <text evidence="2">The sequence shown here is derived from an EMBL/GenBank/DDBJ whole genome shotgun (WGS) entry which is preliminary data.</text>
</comment>
<dbReference type="Proteomes" id="UP000191554">
    <property type="component" value="Unassembled WGS sequence"/>
</dbReference>
<dbReference type="InterPro" id="IPR055179">
    <property type="entry name" value="Tex-like_central_region"/>
</dbReference>
<dbReference type="FunFam" id="1.10.10.650:FF:000001">
    <property type="entry name" value="S1 RNA-binding domain 1"/>
    <property type="match status" value="1"/>
</dbReference>
<evidence type="ECO:0000313" key="3">
    <source>
        <dbReference type="Proteomes" id="UP000191554"/>
    </source>
</evidence>
<dbReference type="STRING" id="48256.CLHUN_07920"/>
<name>A0A1V4SNH3_RUMHU</name>
<dbReference type="Pfam" id="PF00575">
    <property type="entry name" value="S1"/>
    <property type="match status" value="1"/>
</dbReference>
<dbReference type="AlphaFoldDB" id="A0A1V4SNH3"/>
<dbReference type="InterPro" id="IPR032639">
    <property type="entry name" value="Tex_YqgF"/>
</dbReference>
<dbReference type="Gene3D" id="2.40.50.140">
    <property type="entry name" value="Nucleic acid-binding proteins"/>
    <property type="match status" value="1"/>
</dbReference>
<gene>
    <name evidence="2" type="ORF">CLHUN_07920</name>
</gene>
<feature type="domain" description="S1 motif" evidence="1">
    <location>
        <begin position="645"/>
        <end position="714"/>
    </location>
</feature>
<dbReference type="CDD" id="cd05685">
    <property type="entry name" value="S1_Tex"/>
    <property type="match status" value="1"/>
</dbReference>
<dbReference type="InterPro" id="IPR023323">
    <property type="entry name" value="Tex-like_dom_sf"/>
</dbReference>
<dbReference type="PROSITE" id="PS50126">
    <property type="entry name" value="S1"/>
    <property type="match status" value="1"/>
</dbReference>
<dbReference type="Pfam" id="PF22706">
    <property type="entry name" value="Tex_central_region"/>
    <property type="match status" value="1"/>
</dbReference>
<dbReference type="SUPFAM" id="SSF47781">
    <property type="entry name" value="RuvA domain 2-like"/>
    <property type="match status" value="2"/>
</dbReference>
<keyword evidence="3" id="KW-1185">Reference proteome</keyword>
<dbReference type="EMBL" id="MZGX01000004">
    <property type="protein sequence ID" value="OPX45422.1"/>
    <property type="molecule type" value="Genomic_DNA"/>
</dbReference>
<dbReference type="GO" id="GO:0006139">
    <property type="term" value="P:nucleobase-containing compound metabolic process"/>
    <property type="evidence" value="ECO:0007669"/>
    <property type="project" value="InterPro"/>
</dbReference>
<dbReference type="GO" id="GO:0003729">
    <property type="term" value="F:mRNA binding"/>
    <property type="evidence" value="ECO:0007669"/>
    <property type="project" value="TreeGrafter"/>
</dbReference>
<dbReference type="InterPro" id="IPR050437">
    <property type="entry name" value="Ribos_protein_bS1-like"/>
</dbReference>
<dbReference type="SUPFAM" id="SSF53098">
    <property type="entry name" value="Ribonuclease H-like"/>
    <property type="match status" value="1"/>
</dbReference>
<accession>A0A1V4SNH3</accession>
<dbReference type="OrthoDB" id="9804714at2"/>
<organism evidence="2 3">
    <name type="scientific">Ruminiclostridium hungatei</name>
    <name type="common">Clostridium hungatei</name>
    <dbReference type="NCBI Taxonomy" id="48256"/>
    <lineage>
        <taxon>Bacteria</taxon>
        <taxon>Bacillati</taxon>
        <taxon>Bacillota</taxon>
        <taxon>Clostridia</taxon>
        <taxon>Eubacteriales</taxon>
        <taxon>Oscillospiraceae</taxon>
        <taxon>Ruminiclostridium</taxon>
    </lineage>
</organism>
<dbReference type="InterPro" id="IPR023319">
    <property type="entry name" value="Tex-like_HTH_dom_sf"/>
</dbReference>
<dbReference type="InterPro" id="IPR041692">
    <property type="entry name" value="HHH_9"/>
</dbReference>
<dbReference type="InterPro" id="IPR003029">
    <property type="entry name" value="S1_domain"/>
</dbReference>
<dbReference type="InterPro" id="IPR012340">
    <property type="entry name" value="NA-bd_OB-fold"/>
</dbReference>
<dbReference type="Gene3D" id="3.30.420.140">
    <property type="entry name" value="YqgF/RNase H-like domain"/>
    <property type="match status" value="1"/>
</dbReference>
<dbReference type="GO" id="GO:0006412">
    <property type="term" value="P:translation"/>
    <property type="evidence" value="ECO:0007669"/>
    <property type="project" value="TreeGrafter"/>
</dbReference>
<dbReference type="InterPro" id="IPR012337">
    <property type="entry name" value="RNaseH-like_sf"/>
</dbReference>